<keyword evidence="1" id="KW-0614">Plasmid</keyword>
<dbReference type="AlphaFoldDB" id="C5B5D3"/>
<geneLocation type="plasmid" evidence="1 2">
    <name>megaplasmid</name>
</geneLocation>
<name>C5B5D3_METEA</name>
<evidence type="ECO:0000313" key="2">
    <source>
        <dbReference type="Proteomes" id="UP000009081"/>
    </source>
</evidence>
<evidence type="ECO:0000313" key="1">
    <source>
        <dbReference type="EMBL" id="ACS43665.1"/>
    </source>
</evidence>
<organism evidence="1 2">
    <name type="scientific">Methylorubrum extorquens (strain ATCC 14718 / DSM 1338 / JCM 2805 / NCIMB 9133 / AM1)</name>
    <name type="common">Methylobacterium extorquens</name>
    <dbReference type="NCBI Taxonomy" id="272630"/>
    <lineage>
        <taxon>Bacteria</taxon>
        <taxon>Pseudomonadati</taxon>
        <taxon>Pseudomonadota</taxon>
        <taxon>Alphaproteobacteria</taxon>
        <taxon>Hyphomicrobiales</taxon>
        <taxon>Methylobacteriaceae</taxon>
        <taxon>Methylorubrum</taxon>
    </lineage>
</organism>
<dbReference type="Proteomes" id="UP000009081">
    <property type="component" value="Plasmid megaplasmid"/>
</dbReference>
<gene>
    <name evidence="1" type="ordered locus">MexAM1_META2p0827</name>
</gene>
<sequence>MRVKVVQLLGKVYVDVLVDVDLPDDPTYGDFVAAVPAAAAAAAAANPAGRFAGMQLADGERVDWVVEGLAANGVPWKEPVEAVSEAEAAFLAACSVLEQDQAGHLSDLGRFAESLGNQTIESVTREGPAPAP</sequence>
<protein>
    <submittedName>
        <fullName evidence="1">Uncharacterized protein</fullName>
    </submittedName>
</protein>
<dbReference type="HOGENOM" id="CLU_1914610_0_0_5"/>
<dbReference type="EMBL" id="CP001511">
    <property type="protein sequence ID" value="ACS43665.1"/>
    <property type="molecule type" value="Genomic_DNA"/>
</dbReference>
<proteinExistence type="predicted"/>
<dbReference type="KEGG" id="mea:Mex_2p0827"/>
<accession>C5B5D3</accession>
<reference evidence="1 2" key="1">
    <citation type="journal article" date="2009" name="PLoS ONE">
        <title>Methylobacterium genome sequences: a reference blueprint to investigate microbial metabolism of C1 compounds from natural and industrial sources.</title>
        <authorList>
            <person name="Vuilleumier S."/>
            <person name="Chistoserdova L."/>
            <person name="Lee M.-C."/>
            <person name="Bringel F."/>
            <person name="Lajus A."/>
            <person name="Zhou Y."/>
            <person name="Gourion B."/>
            <person name="Barbe V."/>
            <person name="Chang J."/>
            <person name="Cruveiller S."/>
            <person name="Dossat C."/>
            <person name="Gillett W."/>
            <person name="Gruffaz C."/>
            <person name="Haugen E."/>
            <person name="Hourcade E."/>
            <person name="Levy R."/>
            <person name="Mangenot S."/>
            <person name="Muller E."/>
            <person name="Nadalig T."/>
            <person name="Pagni M."/>
            <person name="Penny C."/>
            <person name="Peyraud R."/>
            <person name="Robinson D.G."/>
            <person name="Roche D."/>
            <person name="Rouy Z."/>
            <person name="Saenampechek C."/>
            <person name="Salvignol G."/>
            <person name="Vallenet D."/>
            <person name="Wu Z."/>
            <person name="Marx C.J."/>
            <person name="Vorholt J.A."/>
            <person name="Olson M.V."/>
            <person name="Kaul R."/>
            <person name="Weissenbach J."/>
            <person name="Medigue C."/>
            <person name="Lidstrom M.E."/>
        </authorList>
    </citation>
    <scope>NUCLEOTIDE SEQUENCE [LARGE SCALE GENOMIC DNA]</scope>
    <source>
        <strain evidence="2">ATCC 14718 / DSM 1338 / JCM 2805 / NCIMB 9133 / AM1</strain>
    </source>
</reference>
<keyword evidence="2" id="KW-1185">Reference proteome</keyword>